<dbReference type="EMBL" id="CP141614">
    <property type="protein sequence ID" value="WRP13873.1"/>
    <property type="molecule type" value="Genomic_DNA"/>
</dbReference>
<evidence type="ECO:0000259" key="4">
    <source>
        <dbReference type="Pfam" id="PF00496"/>
    </source>
</evidence>
<dbReference type="Gene3D" id="3.40.190.10">
    <property type="entry name" value="Periplasmic binding protein-like II"/>
    <property type="match status" value="2"/>
</dbReference>
<reference evidence="6" key="1">
    <citation type="submission" date="2023-12" db="EMBL/GenBank/DDBJ databases">
        <title>Novel isolates from deep terrestrial aquifers shed light on the physiology and ecology of the class Limnochordia.</title>
        <authorList>
            <person name="Karnachuk O.V."/>
            <person name="Lukina A.P."/>
            <person name="Avakyan M.R."/>
            <person name="Kadnikov V."/>
            <person name="Begmatov S."/>
            <person name="Beletsky A.V."/>
            <person name="Mardanov A.V."/>
            <person name="Ravin N.V."/>
        </authorList>
    </citation>
    <scope>NUCLEOTIDE SEQUENCE [LARGE SCALE GENOMIC DNA]</scope>
    <source>
        <strain evidence="6">LN</strain>
    </source>
</reference>
<name>A0ABZ1BMZ4_9FIRM</name>
<protein>
    <submittedName>
        <fullName evidence="5">ABC transporter substrate-binding protein</fullName>
    </submittedName>
</protein>
<dbReference type="InterPro" id="IPR000914">
    <property type="entry name" value="SBP_5_dom"/>
</dbReference>
<keyword evidence="6" id="KW-1185">Reference proteome</keyword>
<evidence type="ECO:0000313" key="5">
    <source>
        <dbReference type="EMBL" id="WRP13873.1"/>
    </source>
</evidence>
<dbReference type="Proteomes" id="UP001333102">
    <property type="component" value="Chromosome"/>
</dbReference>
<comment type="similarity">
    <text evidence="1">Belongs to the bacterial solute-binding protein 5 family.</text>
</comment>
<feature type="domain" description="Solute-binding protein family 5" evidence="4">
    <location>
        <begin position="230"/>
        <end position="511"/>
    </location>
</feature>
<dbReference type="PANTHER" id="PTHR30290">
    <property type="entry name" value="PERIPLASMIC BINDING COMPONENT OF ABC TRANSPORTER"/>
    <property type="match status" value="1"/>
</dbReference>
<dbReference type="PANTHER" id="PTHR30290:SF9">
    <property type="entry name" value="OLIGOPEPTIDE-BINDING PROTEIN APPA"/>
    <property type="match status" value="1"/>
</dbReference>
<keyword evidence="3" id="KW-0732">Signal</keyword>
<dbReference type="SUPFAM" id="SSF53850">
    <property type="entry name" value="Periplasmic binding protein-like II"/>
    <property type="match status" value="2"/>
</dbReference>
<organism evidence="5 6">
    <name type="scientific">Geochorda subterranea</name>
    <dbReference type="NCBI Taxonomy" id="3109564"/>
    <lineage>
        <taxon>Bacteria</taxon>
        <taxon>Bacillati</taxon>
        <taxon>Bacillota</taxon>
        <taxon>Limnochordia</taxon>
        <taxon>Limnochordales</taxon>
        <taxon>Geochordaceae</taxon>
        <taxon>Geochorda</taxon>
    </lineage>
</organism>
<dbReference type="RefSeq" id="WP_324668133.1">
    <property type="nucleotide sequence ID" value="NZ_CP141614.1"/>
</dbReference>
<keyword evidence="2" id="KW-0813">Transport</keyword>
<accession>A0ABZ1BMZ4</accession>
<gene>
    <name evidence="5" type="ORF">VLY81_10575</name>
</gene>
<dbReference type="Gene3D" id="3.10.105.10">
    <property type="entry name" value="Dipeptide-binding Protein, Domain 3"/>
    <property type="match status" value="2"/>
</dbReference>
<evidence type="ECO:0000256" key="1">
    <source>
        <dbReference type="ARBA" id="ARBA00005695"/>
    </source>
</evidence>
<evidence type="ECO:0000313" key="6">
    <source>
        <dbReference type="Proteomes" id="UP001333102"/>
    </source>
</evidence>
<dbReference type="Pfam" id="PF00496">
    <property type="entry name" value="SBP_bac_5"/>
    <property type="match status" value="1"/>
</dbReference>
<sequence>MALLALAVALALVGWQGPAGSPVRAEAGQVLRIVLDGAKNREAELQAVAGYLRQIGVDAQVRIWEYQTLIAEAQRGTRDAYATDWGSSTFSPFDLAIPKLRTGDRGNFSFYSNPEVDRLFERASTTVDEAAALDAYHRAQRILYEDAPWIFGYYLDTIEAASDRVRNWRPSVDNRTNLHDVALEGGDTLVVGMRADRIQSFDPADHRDRDTETVLRNIFDGLVTRTPDGQVVPEIAASWEQPDPTTYIFHLRRGIRFHDGEPLTAEDVVFTFERILSPTGLEGRQSPRLGLLGPLQRVEALDDYTVRMTLRDPSPVFLQLLVHTQIVPKDYLTRVGLAGFVQHPVGAGPFKFVQGRLDGDIVLERFDDYYGGSPELPPVGPAPLRRVVFRMMPEPGTRIAALLAGEVHIIHEVPPDAVAQLERARGVQVQVAPGTRLYAIELNNRRLTDPRVRQALNHAVDWETILRELYRGYAHRVATALLPSGFGYDETLQPYPYDPDRARELLREAGYVVR</sequence>
<evidence type="ECO:0000256" key="2">
    <source>
        <dbReference type="ARBA" id="ARBA00022448"/>
    </source>
</evidence>
<evidence type="ECO:0000256" key="3">
    <source>
        <dbReference type="ARBA" id="ARBA00022729"/>
    </source>
</evidence>
<dbReference type="InterPro" id="IPR039424">
    <property type="entry name" value="SBP_5"/>
</dbReference>
<proteinExistence type="inferred from homology"/>